<dbReference type="EMBL" id="JAFNEN010002359">
    <property type="protein sequence ID" value="KAG8172805.1"/>
    <property type="molecule type" value="Genomic_DNA"/>
</dbReference>
<dbReference type="AlphaFoldDB" id="A0AAV6TNA4"/>
<sequence length="109" mass="12580">MYLACEQPLETGKASRLSEVYYLGGPKLQKMTPELFEEIVRLPINSPEEFWNKGLREVCAKYTRVEMKNIFREVMQHLASWWSNWCETNDPSDKIECDACAKGAVSITT</sequence>
<protein>
    <submittedName>
        <fullName evidence="1">Uncharacterized protein</fullName>
    </submittedName>
</protein>
<organism evidence="1 2">
    <name type="scientific">Oedothorax gibbosus</name>
    <dbReference type="NCBI Taxonomy" id="931172"/>
    <lineage>
        <taxon>Eukaryota</taxon>
        <taxon>Metazoa</taxon>
        <taxon>Ecdysozoa</taxon>
        <taxon>Arthropoda</taxon>
        <taxon>Chelicerata</taxon>
        <taxon>Arachnida</taxon>
        <taxon>Araneae</taxon>
        <taxon>Araneomorphae</taxon>
        <taxon>Entelegynae</taxon>
        <taxon>Araneoidea</taxon>
        <taxon>Linyphiidae</taxon>
        <taxon>Erigoninae</taxon>
        <taxon>Oedothorax</taxon>
    </lineage>
</organism>
<evidence type="ECO:0000313" key="1">
    <source>
        <dbReference type="EMBL" id="KAG8172805.1"/>
    </source>
</evidence>
<gene>
    <name evidence="1" type="ORF">JTE90_019971</name>
</gene>
<keyword evidence="2" id="KW-1185">Reference proteome</keyword>
<reference evidence="1 2" key="1">
    <citation type="journal article" date="2022" name="Nat. Ecol. Evol.">
        <title>A masculinizing supergene underlies an exaggerated male reproductive morph in a spider.</title>
        <authorList>
            <person name="Hendrickx F."/>
            <person name="De Corte Z."/>
            <person name="Sonet G."/>
            <person name="Van Belleghem S.M."/>
            <person name="Kostlbacher S."/>
            <person name="Vangestel C."/>
        </authorList>
    </citation>
    <scope>NUCLEOTIDE SEQUENCE [LARGE SCALE GENOMIC DNA]</scope>
    <source>
        <strain evidence="1">W744_W776</strain>
    </source>
</reference>
<proteinExistence type="predicted"/>
<name>A0AAV6TNA4_9ARAC</name>
<accession>A0AAV6TNA4</accession>
<comment type="caution">
    <text evidence="1">The sequence shown here is derived from an EMBL/GenBank/DDBJ whole genome shotgun (WGS) entry which is preliminary data.</text>
</comment>
<dbReference type="Proteomes" id="UP000827092">
    <property type="component" value="Unassembled WGS sequence"/>
</dbReference>
<evidence type="ECO:0000313" key="2">
    <source>
        <dbReference type="Proteomes" id="UP000827092"/>
    </source>
</evidence>